<dbReference type="FunFam" id="3.40.50.300:FF:000470">
    <property type="entry name" value="ATPase family, AAA domain containing 3A"/>
    <property type="match status" value="1"/>
</dbReference>
<dbReference type="AlphaFoldDB" id="A0A7L2A5L8"/>
<protein>
    <submittedName>
        <fullName evidence="13">ATAD3 protein</fullName>
    </submittedName>
</protein>
<comment type="caution">
    <text evidence="13">The sequence shown here is derived from an EMBL/GenBank/DDBJ whole genome shotgun (WGS) entry which is preliminary data.</text>
</comment>
<dbReference type="Proteomes" id="UP000524007">
    <property type="component" value="Unassembled WGS sequence"/>
</dbReference>
<evidence type="ECO:0000256" key="6">
    <source>
        <dbReference type="ARBA" id="ARBA00022840"/>
    </source>
</evidence>
<dbReference type="Gene3D" id="3.40.50.300">
    <property type="entry name" value="P-loop containing nucleotide triphosphate hydrolases"/>
    <property type="match status" value="1"/>
</dbReference>
<dbReference type="InterPro" id="IPR021911">
    <property type="entry name" value="ATAD3_N"/>
</dbReference>
<accession>A0A7L2A5L8</accession>
<dbReference type="GO" id="GO:0005524">
    <property type="term" value="F:ATP binding"/>
    <property type="evidence" value="ECO:0007669"/>
    <property type="project" value="UniProtKB-KW"/>
</dbReference>
<evidence type="ECO:0000256" key="3">
    <source>
        <dbReference type="ARBA" id="ARBA00006914"/>
    </source>
</evidence>
<evidence type="ECO:0000256" key="5">
    <source>
        <dbReference type="ARBA" id="ARBA00022792"/>
    </source>
</evidence>
<dbReference type="PANTHER" id="PTHR23075">
    <property type="entry name" value="PUTATIVE ATP-ASE"/>
    <property type="match status" value="1"/>
</dbReference>
<proteinExistence type="inferred from homology"/>
<sequence length="369" mass="41997">RAQYQDKLARQRYDEQMRQQQLANEENLRKQEESVQKQEAMRRATVEKEMELRHKNEMLRVEAEARARAKAERENADIIREQIRLKAAEHRQTVLESLKTAGMLFGEGFRAFVTDWDKVTATVAGLTLLAVGVYSAKNATAVAGRYIEARLGKPSLVRETSRICPLQVGKRLTSKAQDALEGVVLSPQLEARVRDIAIATRNTKKNKSLYRNILMYGPPGTGKTLFAKKLAVHSGMDYAIMTGGDVAPMGREGVTAMHKLFDWANTSRRGCDLSAAPQQLILLWVSFLQEKISEDLRATLNAFLHRTGQHSNKFMLVLASNQPEQFDWAINDRIDEMVNFELPQLEERERLVRMYFDQHVLKPATEGKQ</sequence>
<evidence type="ECO:0000259" key="12">
    <source>
        <dbReference type="Pfam" id="PF12037"/>
    </source>
</evidence>
<evidence type="ECO:0000256" key="1">
    <source>
        <dbReference type="ARBA" id="ARBA00004273"/>
    </source>
</evidence>
<evidence type="ECO:0000256" key="10">
    <source>
        <dbReference type="SAM" id="MobiDB-lite"/>
    </source>
</evidence>
<keyword evidence="4" id="KW-0547">Nucleotide-binding</keyword>
<reference evidence="13 14" key="1">
    <citation type="submission" date="2019-09" db="EMBL/GenBank/DDBJ databases">
        <title>Bird 10,000 Genomes (B10K) Project - Family phase.</title>
        <authorList>
            <person name="Zhang G."/>
        </authorList>
    </citation>
    <scope>NUCLEOTIDE SEQUENCE [LARGE SCALE GENOMIC DNA]</scope>
    <source>
        <strain evidence="13">B10K-DU-002-43</strain>
        <tissue evidence="13">Muscle</tissue>
    </source>
</reference>
<comment type="subcellular location">
    <subcellularLocation>
        <location evidence="1">Mitochondrion inner membrane</location>
    </subcellularLocation>
    <subcellularLocation>
        <location evidence="2">Mitochondrion matrix</location>
    </subcellularLocation>
</comment>
<keyword evidence="14" id="KW-1185">Reference proteome</keyword>
<evidence type="ECO:0000256" key="9">
    <source>
        <dbReference type="ARBA" id="ARBA00023136"/>
    </source>
</evidence>
<organism evidence="13 14">
    <name type="scientific">Leiothrix lutea</name>
    <name type="common">Red-billed leiothrix</name>
    <name type="synonym">Sylvia lutea</name>
    <dbReference type="NCBI Taxonomy" id="36275"/>
    <lineage>
        <taxon>Eukaryota</taxon>
        <taxon>Metazoa</taxon>
        <taxon>Chordata</taxon>
        <taxon>Craniata</taxon>
        <taxon>Vertebrata</taxon>
        <taxon>Euteleostomi</taxon>
        <taxon>Archelosauria</taxon>
        <taxon>Archosauria</taxon>
        <taxon>Dinosauria</taxon>
        <taxon>Saurischia</taxon>
        <taxon>Theropoda</taxon>
        <taxon>Coelurosauria</taxon>
        <taxon>Aves</taxon>
        <taxon>Neognathae</taxon>
        <taxon>Neoaves</taxon>
        <taxon>Telluraves</taxon>
        <taxon>Australaves</taxon>
        <taxon>Passeriformes</taxon>
        <taxon>Sylvioidea</taxon>
        <taxon>Leiothrichidae</taxon>
        <taxon>Leiothrix</taxon>
    </lineage>
</organism>
<dbReference type="PANTHER" id="PTHR23075:SF0">
    <property type="entry name" value="ATPASE FAMILY AAA DOMAIN-CONTAINING PROTEIN 3"/>
    <property type="match status" value="1"/>
</dbReference>
<feature type="non-terminal residue" evidence="13">
    <location>
        <position position="369"/>
    </location>
</feature>
<evidence type="ECO:0000313" key="14">
    <source>
        <dbReference type="Proteomes" id="UP000524007"/>
    </source>
</evidence>
<dbReference type="Pfam" id="PF12037">
    <property type="entry name" value="ATAD3_N"/>
    <property type="match status" value="1"/>
</dbReference>
<feature type="region of interest" description="Disordered" evidence="10">
    <location>
        <begin position="1"/>
        <end position="39"/>
    </location>
</feature>
<dbReference type="GO" id="GO:0007005">
    <property type="term" value="P:mitochondrion organization"/>
    <property type="evidence" value="ECO:0007669"/>
    <property type="project" value="TreeGrafter"/>
</dbReference>
<feature type="compositionally biased region" description="Basic and acidic residues" evidence="10">
    <location>
        <begin position="26"/>
        <end position="39"/>
    </location>
</feature>
<dbReference type="GO" id="GO:0016887">
    <property type="term" value="F:ATP hydrolysis activity"/>
    <property type="evidence" value="ECO:0007669"/>
    <property type="project" value="InterPro"/>
</dbReference>
<evidence type="ECO:0000256" key="8">
    <source>
        <dbReference type="ARBA" id="ARBA00023128"/>
    </source>
</evidence>
<dbReference type="GO" id="GO:0005759">
    <property type="term" value="C:mitochondrial matrix"/>
    <property type="evidence" value="ECO:0007669"/>
    <property type="project" value="UniProtKB-SubCell"/>
</dbReference>
<gene>
    <name evidence="13" type="primary">Atad3</name>
    <name evidence="13" type="ORF">LEILUT_R07062</name>
</gene>
<dbReference type="InterPro" id="IPR027417">
    <property type="entry name" value="P-loop_NTPase"/>
</dbReference>
<keyword evidence="6" id="KW-0067">ATP-binding</keyword>
<evidence type="ECO:0000256" key="7">
    <source>
        <dbReference type="ARBA" id="ARBA00023054"/>
    </source>
</evidence>
<feature type="compositionally biased region" description="Basic and acidic residues" evidence="10">
    <location>
        <begin position="7"/>
        <end position="17"/>
    </location>
</feature>
<name>A0A7L2A5L8_LEILU</name>
<dbReference type="EMBL" id="VXBY01006133">
    <property type="protein sequence ID" value="NXP42441.1"/>
    <property type="molecule type" value="Genomic_DNA"/>
</dbReference>
<keyword evidence="8" id="KW-0496">Mitochondrion</keyword>
<evidence type="ECO:0000256" key="4">
    <source>
        <dbReference type="ARBA" id="ARBA00022741"/>
    </source>
</evidence>
<dbReference type="InterPro" id="IPR003959">
    <property type="entry name" value="ATPase_AAA_core"/>
</dbReference>
<feature type="domain" description="ATPase family AAA" evidence="12">
    <location>
        <begin position="1"/>
        <end position="158"/>
    </location>
</feature>
<evidence type="ECO:0000259" key="11">
    <source>
        <dbReference type="Pfam" id="PF00004"/>
    </source>
</evidence>
<keyword evidence="5" id="KW-0999">Mitochondrion inner membrane</keyword>
<dbReference type="Pfam" id="PF00004">
    <property type="entry name" value="AAA"/>
    <property type="match status" value="1"/>
</dbReference>
<evidence type="ECO:0000256" key="2">
    <source>
        <dbReference type="ARBA" id="ARBA00004305"/>
    </source>
</evidence>
<keyword evidence="9" id="KW-0472">Membrane</keyword>
<feature type="domain" description="ATPase AAA-type core" evidence="11">
    <location>
        <begin position="213"/>
        <end position="341"/>
    </location>
</feature>
<comment type="similarity">
    <text evidence="3">Belongs to the AAA ATPase family.</text>
</comment>
<feature type="non-terminal residue" evidence="13">
    <location>
        <position position="1"/>
    </location>
</feature>
<dbReference type="CDD" id="cd19512">
    <property type="entry name" value="RecA-like_ATAD3-like"/>
    <property type="match status" value="1"/>
</dbReference>
<dbReference type="GO" id="GO:0008270">
    <property type="term" value="F:zinc ion binding"/>
    <property type="evidence" value="ECO:0007669"/>
    <property type="project" value="TreeGrafter"/>
</dbReference>
<keyword evidence="7" id="KW-0175">Coiled coil</keyword>
<dbReference type="SUPFAM" id="SSF52540">
    <property type="entry name" value="P-loop containing nucleoside triphosphate hydrolases"/>
    <property type="match status" value="1"/>
</dbReference>
<evidence type="ECO:0000313" key="13">
    <source>
        <dbReference type="EMBL" id="NXP42441.1"/>
    </source>
</evidence>
<dbReference type="GO" id="GO:0005743">
    <property type="term" value="C:mitochondrial inner membrane"/>
    <property type="evidence" value="ECO:0007669"/>
    <property type="project" value="UniProtKB-SubCell"/>
</dbReference>